<dbReference type="InterPro" id="IPR001810">
    <property type="entry name" value="F-box_dom"/>
</dbReference>
<dbReference type="AlphaFoldDB" id="A0A2H3CGW6"/>
<sequence>MHRPYHDNWFLKGKKKSTSINRIPDDILYMIFRMVVIEMWQWKATALRVSHVCSRWRSISLSTPILWSYISTKTAKQTFQRAFVKMHISRSGNALLTIEIGHRDSGCLQDVYNVCHRWKSAELIVPRPSIAELNASIGGKLPCLQRLKVGFTDVDTMEDYAEYPTCTAFLDAPMLRSVAFDVKWWDEEEDDMLLQWNQITSVDANCRGASYCQLGLPIFDIEELRSPNYVPYAGRHLTIQHSVAASTNPGSIYITSLTIDAWNINSPADGKDWLLGMSFPLLVELNVRFEFTRDPPCIDRIVDVVRTSAGIQRLSLVTQSIDATCTGDDILRIIRTANTPSLTELEVSELWLHYGIRCPGPGPRLITDSLLEEMKSEEFLPELTSLRFIWTFHWGDDDENDPDLAEHRVGLWKEPAMADMLRTRCASGSSKLKSVALGRKDRDEISEDIVDVLRALRTMGIHTRVG</sequence>
<evidence type="ECO:0000313" key="3">
    <source>
        <dbReference type="Proteomes" id="UP000218334"/>
    </source>
</evidence>
<keyword evidence="3" id="KW-1185">Reference proteome</keyword>
<proteinExistence type="predicted"/>
<accession>A0A2H3CGW6</accession>
<protein>
    <recommendedName>
        <fullName evidence="1">F-box domain-containing protein</fullName>
    </recommendedName>
</protein>
<dbReference type="Pfam" id="PF12937">
    <property type="entry name" value="F-box-like"/>
    <property type="match status" value="1"/>
</dbReference>
<dbReference type="InterPro" id="IPR036047">
    <property type="entry name" value="F-box-like_dom_sf"/>
</dbReference>
<organism evidence="2 3">
    <name type="scientific">Armillaria solidipes</name>
    <dbReference type="NCBI Taxonomy" id="1076256"/>
    <lineage>
        <taxon>Eukaryota</taxon>
        <taxon>Fungi</taxon>
        <taxon>Dikarya</taxon>
        <taxon>Basidiomycota</taxon>
        <taxon>Agaricomycotina</taxon>
        <taxon>Agaricomycetes</taxon>
        <taxon>Agaricomycetidae</taxon>
        <taxon>Agaricales</taxon>
        <taxon>Marasmiineae</taxon>
        <taxon>Physalacriaceae</taxon>
        <taxon>Armillaria</taxon>
    </lineage>
</organism>
<dbReference type="Gene3D" id="1.20.1280.50">
    <property type="match status" value="1"/>
</dbReference>
<dbReference type="Proteomes" id="UP000218334">
    <property type="component" value="Unassembled WGS sequence"/>
</dbReference>
<name>A0A2H3CGW6_9AGAR</name>
<dbReference type="EMBL" id="KZ293415">
    <property type="protein sequence ID" value="PBK78442.1"/>
    <property type="molecule type" value="Genomic_DNA"/>
</dbReference>
<dbReference type="STRING" id="1076256.A0A2H3CGW6"/>
<reference evidence="3" key="1">
    <citation type="journal article" date="2017" name="Nat. Ecol. Evol.">
        <title>Genome expansion and lineage-specific genetic innovations in the forest pathogenic fungi Armillaria.</title>
        <authorList>
            <person name="Sipos G."/>
            <person name="Prasanna A.N."/>
            <person name="Walter M.C."/>
            <person name="O'Connor E."/>
            <person name="Balint B."/>
            <person name="Krizsan K."/>
            <person name="Kiss B."/>
            <person name="Hess J."/>
            <person name="Varga T."/>
            <person name="Slot J."/>
            <person name="Riley R."/>
            <person name="Boka B."/>
            <person name="Rigling D."/>
            <person name="Barry K."/>
            <person name="Lee J."/>
            <person name="Mihaltcheva S."/>
            <person name="LaButti K."/>
            <person name="Lipzen A."/>
            <person name="Waldron R."/>
            <person name="Moloney N.M."/>
            <person name="Sperisen C."/>
            <person name="Kredics L."/>
            <person name="Vagvoelgyi C."/>
            <person name="Patrignani A."/>
            <person name="Fitzpatrick D."/>
            <person name="Nagy I."/>
            <person name="Doyle S."/>
            <person name="Anderson J.B."/>
            <person name="Grigoriev I.V."/>
            <person name="Gueldener U."/>
            <person name="Muensterkoetter M."/>
            <person name="Nagy L.G."/>
        </authorList>
    </citation>
    <scope>NUCLEOTIDE SEQUENCE [LARGE SCALE GENOMIC DNA]</scope>
    <source>
        <strain evidence="3">28-4</strain>
    </source>
</reference>
<evidence type="ECO:0000259" key="1">
    <source>
        <dbReference type="Pfam" id="PF12937"/>
    </source>
</evidence>
<feature type="domain" description="F-box" evidence="1">
    <location>
        <begin position="20"/>
        <end position="71"/>
    </location>
</feature>
<evidence type="ECO:0000313" key="2">
    <source>
        <dbReference type="EMBL" id="PBK78442.1"/>
    </source>
</evidence>
<gene>
    <name evidence="2" type="ORF">ARMSODRAFT_947355</name>
</gene>
<dbReference type="SUPFAM" id="SSF81383">
    <property type="entry name" value="F-box domain"/>
    <property type="match status" value="1"/>
</dbReference>